<dbReference type="InterPro" id="IPR020069">
    <property type="entry name" value="Ribosomal_bL9_C"/>
</dbReference>
<dbReference type="InterPro" id="IPR036935">
    <property type="entry name" value="Ribosomal_bL9_N_sf"/>
</dbReference>
<dbReference type="InterPro" id="IPR020070">
    <property type="entry name" value="Ribosomal_bL9_N"/>
</dbReference>
<dbReference type="SUPFAM" id="SSF55653">
    <property type="entry name" value="Ribosomal protein L9 C-domain"/>
    <property type="match status" value="1"/>
</dbReference>
<proteinExistence type="inferred from homology"/>
<feature type="domain" description="Ribosomal protein L9" evidence="8">
    <location>
        <begin position="9"/>
        <end position="51"/>
    </location>
</feature>
<keyword evidence="4 7" id="KW-0689">Ribosomal protein</keyword>
<dbReference type="NCBIfam" id="TIGR00158">
    <property type="entry name" value="L9"/>
    <property type="match status" value="1"/>
</dbReference>
<dbReference type="Gene3D" id="3.10.430.100">
    <property type="entry name" value="Ribosomal protein L9, C-terminal domain"/>
    <property type="match status" value="1"/>
</dbReference>
<keyword evidence="2 7" id="KW-0699">rRNA-binding</keyword>
<reference evidence="10 11" key="1">
    <citation type="journal article" date="2022" name="bioRxiv">
        <title>Ecology and evolution of chlamydial symbionts of arthropods.</title>
        <authorList>
            <person name="Halter T."/>
            <person name="Koestlbacher S."/>
            <person name="Collingro A."/>
            <person name="Sixt B.S."/>
            <person name="Toenshoff E.R."/>
            <person name="Hendrickx F."/>
            <person name="Kostanjsek R."/>
            <person name="Horn M."/>
        </authorList>
    </citation>
    <scope>NUCLEOTIDE SEQUENCE [LARGE SCALE GENOMIC DNA]</scope>
    <source>
        <strain evidence="10">W744xW776</strain>
    </source>
</reference>
<dbReference type="InterPro" id="IPR020594">
    <property type="entry name" value="Ribosomal_bL9_bac/chp"/>
</dbReference>
<accession>A0ABX8V0R0</accession>
<dbReference type="SUPFAM" id="SSF55658">
    <property type="entry name" value="L9 N-domain-like"/>
    <property type="match status" value="1"/>
</dbReference>
<evidence type="ECO:0000256" key="3">
    <source>
        <dbReference type="ARBA" id="ARBA00022884"/>
    </source>
</evidence>
<dbReference type="Gene3D" id="3.40.5.10">
    <property type="entry name" value="Ribosomal protein L9, N-terminal domain"/>
    <property type="match status" value="1"/>
</dbReference>
<dbReference type="Pfam" id="PF03948">
    <property type="entry name" value="Ribosomal_L9_C"/>
    <property type="match status" value="1"/>
</dbReference>
<keyword evidence="11" id="KW-1185">Reference proteome</keyword>
<dbReference type="InterPro" id="IPR009027">
    <property type="entry name" value="Ribosomal_bL9/RNase_H1_N"/>
</dbReference>
<dbReference type="GO" id="GO:0005840">
    <property type="term" value="C:ribosome"/>
    <property type="evidence" value="ECO:0007669"/>
    <property type="project" value="UniProtKB-KW"/>
</dbReference>
<evidence type="ECO:0000256" key="7">
    <source>
        <dbReference type="HAMAP-Rule" id="MF_00503"/>
    </source>
</evidence>
<evidence type="ECO:0000259" key="8">
    <source>
        <dbReference type="Pfam" id="PF01281"/>
    </source>
</evidence>
<protein>
    <recommendedName>
        <fullName evidence="6 7">Large ribosomal subunit protein bL9</fullName>
    </recommendedName>
</protein>
<evidence type="ECO:0000256" key="1">
    <source>
        <dbReference type="ARBA" id="ARBA00010605"/>
    </source>
</evidence>
<dbReference type="PANTHER" id="PTHR21368">
    <property type="entry name" value="50S RIBOSOMAL PROTEIN L9"/>
    <property type="match status" value="1"/>
</dbReference>
<evidence type="ECO:0000259" key="9">
    <source>
        <dbReference type="Pfam" id="PF03948"/>
    </source>
</evidence>
<feature type="domain" description="Large ribosomal subunit protein bL9 C-terminal" evidence="9">
    <location>
        <begin position="71"/>
        <end position="152"/>
    </location>
</feature>
<comment type="similarity">
    <text evidence="1 7">Belongs to the bacterial ribosomal protein bL9 family.</text>
</comment>
<dbReference type="HAMAP" id="MF_00503">
    <property type="entry name" value="Ribosomal_bL9"/>
    <property type="match status" value="1"/>
</dbReference>
<dbReference type="InterPro" id="IPR000244">
    <property type="entry name" value="Ribosomal_bL9"/>
</dbReference>
<dbReference type="RefSeq" id="WP_215217247.1">
    <property type="nucleotide sequence ID" value="NZ_CP075587.1"/>
</dbReference>
<keyword evidence="3 7" id="KW-0694">RNA-binding</keyword>
<evidence type="ECO:0000256" key="6">
    <source>
        <dbReference type="ARBA" id="ARBA00035292"/>
    </source>
</evidence>
<evidence type="ECO:0000256" key="5">
    <source>
        <dbReference type="ARBA" id="ARBA00023274"/>
    </source>
</evidence>
<dbReference type="InterPro" id="IPR036791">
    <property type="entry name" value="Ribosomal_bL9_C_sf"/>
</dbReference>
<sequence>MRNQRQRSQLLLLKDVEQLGRSGDIVHVKPGYAWNYLIPTGRAVFPDKRTLRNQANLKEQREQQANLDREESELVAKNLEGKSLEIFVKVDPDGHMYGSVKPQDIVLLLQENEQILLDRRNVLTPTIKELGTYKISLALKENVPAQFTLHVIKEV</sequence>
<dbReference type="EMBL" id="CP075587">
    <property type="protein sequence ID" value="QYF48466.1"/>
    <property type="molecule type" value="Genomic_DNA"/>
</dbReference>
<comment type="function">
    <text evidence="7">Binds to the 23S rRNA.</text>
</comment>
<gene>
    <name evidence="7" type="primary">rplI</name>
    <name evidence="10" type="ORF">RHABOEDO_000630</name>
</gene>
<dbReference type="Pfam" id="PF01281">
    <property type="entry name" value="Ribosomal_L9_N"/>
    <property type="match status" value="1"/>
</dbReference>
<evidence type="ECO:0000313" key="11">
    <source>
        <dbReference type="Proteomes" id="UP000826014"/>
    </source>
</evidence>
<evidence type="ECO:0000256" key="4">
    <source>
        <dbReference type="ARBA" id="ARBA00022980"/>
    </source>
</evidence>
<organism evidence="10 11">
    <name type="scientific">Candidatus Rhabdochlamydia oedothoracis</name>
    <dbReference type="NCBI Taxonomy" id="2720720"/>
    <lineage>
        <taxon>Bacteria</taxon>
        <taxon>Pseudomonadati</taxon>
        <taxon>Chlamydiota</taxon>
        <taxon>Chlamydiia</taxon>
        <taxon>Parachlamydiales</taxon>
        <taxon>Candidatus Rhabdochlamydiaceae</taxon>
        <taxon>Candidatus Rhabdochlamydia</taxon>
    </lineage>
</organism>
<evidence type="ECO:0000313" key="10">
    <source>
        <dbReference type="EMBL" id="QYF48466.1"/>
    </source>
</evidence>
<dbReference type="Proteomes" id="UP000826014">
    <property type="component" value="Chromosome"/>
</dbReference>
<keyword evidence="5 7" id="KW-0687">Ribonucleoprotein</keyword>
<name>A0ABX8V0R0_9BACT</name>
<evidence type="ECO:0000256" key="2">
    <source>
        <dbReference type="ARBA" id="ARBA00022730"/>
    </source>
</evidence>